<evidence type="ECO:0000313" key="9">
    <source>
        <dbReference type="Proteomes" id="UP000557307"/>
    </source>
</evidence>
<dbReference type="EMBL" id="JACHGF010000006">
    <property type="protein sequence ID" value="MBB5285568.1"/>
    <property type="molecule type" value="Genomic_DNA"/>
</dbReference>
<evidence type="ECO:0000256" key="6">
    <source>
        <dbReference type="SAM" id="Phobius"/>
    </source>
</evidence>
<dbReference type="InterPro" id="IPR050482">
    <property type="entry name" value="Sensor_HK_TwoCompSys"/>
</dbReference>
<dbReference type="RefSeq" id="WP_184175871.1">
    <property type="nucleotide sequence ID" value="NZ_JACHGF010000006.1"/>
</dbReference>
<evidence type="ECO:0000256" key="4">
    <source>
        <dbReference type="ARBA" id="ARBA00022777"/>
    </source>
</evidence>
<comment type="catalytic activity">
    <reaction evidence="1">
        <text>ATP + protein L-histidine = ADP + protein N-phospho-L-histidine.</text>
        <dbReference type="EC" id="2.7.13.3"/>
    </reaction>
</comment>
<evidence type="ECO:0000256" key="5">
    <source>
        <dbReference type="ARBA" id="ARBA00023012"/>
    </source>
</evidence>
<dbReference type="Gene3D" id="2.130.10.10">
    <property type="entry name" value="YVTN repeat-like/Quinoprotein amine dehydrogenase"/>
    <property type="match status" value="2"/>
</dbReference>
<keyword evidence="5" id="KW-0902">Two-component regulatory system</keyword>
<dbReference type="InterPro" id="IPR011123">
    <property type="entry name" value="Y_Y_Y"/>
</dbReference>
<dbReference type="Gene3D" id="1.20.5.1930">
    <property type="match status" value="1"/>
</dbReference>
<evidence type="ECO:0000259" key="7">
    <source>
        <dbReference type="PROSITE" id="PS50109"/>
    </source>
</evidence>
<keyword evidence="6" id="KW-0472">Membrane</keyword>
<keyword evidence="4" id="KW-0418">Kinase</keyword>
<dbReference type="SUPFAM" id="SSF55874">
    <property type="entry name" value="ATPase domain of HSP90 chaperone/DNA topoisomerase II/histidine kinase"/>
    <property type="match status" value="1"/>
</dbReference>
<dbReference type="InterPro" id="IPR011110">
    <property type="entry name" value="Reg_prop"/>
</dbReference>
<dbReference type="Proteomes" id="UP000557307">
    <property type="component" value="Unassembled WGS sequence"/>
</dbReference>
<proteinExistence type="predicted"/>
<dbReference type="EC" id="2.7.13.3" evidence="2"/>
<dbReference type="CDD" id="cd16917">
    <property type="entry name" value="HATPase_UhpB-NarQ-NarX-like"/>
    <property type="match status" value="1"/>
</dbReference>
<dbReference type="InterPro" id="IPR005467">
    <property type="entry name" value="His_kinase_dom"/>
</dbReference>
<dbReference type="Gene3D" id="3.30.565.10">
    <property type="entry name" value="Histidine kinase-like ATPase, C-terminal domain"/>
    <property type="match status" value="1"/>
</dbReference>
<dbReference type="Pfam" id="PF07495">
    <property type="entry name" value="Y_Y_Y"/>
    <property type="match status" value="1"/>
</dbReference>
<gene>
    <name evidence="8" type="ORF">HNQ92_003728</name>
</gene>
<comment type="caution">
    <text evidence="8">The sequence shown here is derived from an EMBL/GenBank/DDBJ whole genome shotgun (WGS) entry which is preliminary data.</text>
</comment>
<evidence type="ECO:0000256" key="3">
    <source>
        <dbReference type="ARBA" id="ARBA00022679"/>
    </source>
</evidence>
<keyword evidence="6" id="KW-1133">Transmembrane helix</keyword>
<keyword evidence="3" id="KW-0808">Transferase</keyword>
<dbReference type="InterPro" id="IPR015943">
    <property type="entry name" value="WD40/YVTN_repeat-like_dom_sf"/>
</dbReference>
<dbReference type="PANTHER" id="PTHR24421">
    <property type="entry name" value="NITRATE/NITRITE SENSOR PROTEIN NARX-RELATED"/>
    <property type="match status" value="1"/>
</dbReference>
<reference evidence="8 9" key="1">
    <citation type="submission" date="2020-08" db="EMBL/GenBank/DDBJ databases">
        <title>Genomic Encyclopedia of Type Strains, Phase IV (KMG-IV): sequencing the most valuable type-strain genomes for metagenomic binning, comparative biology and taxonomic classification.</title>
        <authorList>
            <person name="Goeker M."/>
        </authorList>
    </citation>
    <scope>NUCLEOTIDE SEQUENCE [LARGE SCALE GENOMIC DNA]</scope>
    <source>
        <strain evidence="8 9">DSM 105074</strain>
    </source>
</reference>
<evidence type="ECO:0000313" key="8">
    <source>
        <dbReference type="EMBL" id="MBB5285568.1"/>
    </source>
</evidence>
<dbReference type="GO" id="GO:0004673">
    <property type="term" value="F:protein histidine kinase activity"/>
    <property type="evidence" value="ECO:0007669"/>
    <property type="project" value="UniProtKB-EC"/>
</dbReference>
<dbReference type="SUPFAM" id="SSF63829">
    <property type="entry name" value="Calcium-dependent phosphotriesterase"/>
    <property type="match status" value="2"/>
</dbReference>
<dbReference type="InterPro" id="IPR003594">
    <property type="entry name" value="HATPase_dom"/>
</dbReference>
<dbReference type="Pfam" id="PF07494">
    <property type="entry name" value="Reg_prop"/>
    <property type="match status" value="1"/>
</dbReference>
<evidence type="ECO:0000256" key="2">
    <source>
        <dbReference type="ARBA" id="ARBA00012438"/>
    </source>
</evidence>
<name>A0A840TZF6_9BACT</name>
<protein>
    <recommendedName>
        <fullName evidence="2">histidine kinase</fullName>
        <ecNumber evidence="2">2.7.13.3</ecNumber>
    </recommendedName>
</protein>
<dbReference type="PANTHER" id="PTHR24421:SF10">
    <property type="entry name" value="NITRATE_NITRITE SENSOR PROTEIN NARQ"/>
    <property type="match status" value="1"/>
</dbReference>
<dbReference type="GO" id="GO:0000160">
    <property type="term" value="P:phosphorelay signal transduction system"/>
    <property type="evidence" value="ECO:0007669"/>
    <property type="project" value="UniProtKB-KW"/>
</dbReference>
<keyword evidence="9" id="KW-1185">Reference proteome</keyword>
<dbReference type="InterPro" id="IPR036890">
    <property type="entry name" value="HATPase_C_sf"/>
</dbReference>
<keyword evidence="6" id="KW-0812">Transmembrane</keyword>
<dbReference type="Pfam" id="PF02518">
    <property type="entry name" value="HATPase_c"/>
    <property type="match status" value="1"/>
</dbReference>
<dbReference type="AlphaFoldDB" id="A0A840TZF6"/>
<feature type="domain" description="Histidine kinase" evidence="7">
    <location>
        <begin position="815"/>
        <end position="1006"/>
    </location>
</feature>
<dbReference type="InterPro" id="IPR013783">
    <property type="entry name" value="Ig-like_fold"/>
</dbReference>
<accession>A0A840TZF6</accession>
<dbReference type="Gene3D" id="2.60.40.10">
    <property type="entry name" value="Immunoglobulins"/>
    <property type="match status" value="1"/>
</dbReference>
<organism evidence="8 9">
    <name type="scientific">Rhabdobacter roseus</name>
    <dbReference type="NCBI Taxonomy" id="1655419"/>
    <lineage>
        <taxon>Bacteria</taxon>
        <taxon>Pseudomonadati</taxon>
        <taxon>Bacteroidota</taxon>
        <taxon>Cytophagia</taxon>
        <taxon>Cytophagales</taxon>
        <taxon>Cytophagaceae</taxon>
        <taxon>Rhabdobacter</taxon>
    </lineage>
</organism>
<feature type="transmembrane region" description="Helical" evidence="6">
    <location>
        <begin position="777"/>
        <end position="795"/>
    </location>
</feature>
<dbReference type="SMART" id="SM00387">
    <property type="entry name" value="HATPase_c"/>
    <property type="match status" value="1"/>
</dbReference>
<sequence>MKNWLPVLLVGLATLFSGPRLPLYAQPPNVTFEHVPLKDGLLGSAVYSITKDQKGFMWFGTRRCPVRFDGTSFRPFLFPETYLITGMAADSMNQLWVASDRQGICRIDPHALQLTPIPNTPQITGYFYIDSQGEGWFSDTSGIGRIDLRTGVVRQYPLRKTTFLGLKAYGFLEDKQHTLWAIGSDTGLLRFDRQANRFVSVLGSDCPDPKRRLQLYFTRGCIDSDGILWIGTYGRGLLRVDPKTEHYTFFNTPEPQNWVTCVEEGKDENGRRLLWIGDNQGLLAFRPEQQQFSRLEGIRPGPFYANTLYQDTSNGILWVGTSDGVLKYNAHDNLIRTLALPPDLVQQPVLIKAITADRQDTTGQTFWLGLSHTGLLRWHRPSNQFTLVRYPNRAPETMWIQQADNGWLWIGLRRWDYRGDGVLVYDPKAKRFVSTKAGQRAGQLFSVPFVDHGFIDRHQRLWVGNNDEGVRVLDSRTGQHLRYWPDSVIEALHRNNNFLTGLTTDHNGRIWLATYQGPYYVEKATRRFIRADDQNPEAQRPEEPATNSLLMARNGHLWAARWGSVTESRPDGKLLTILTAQDGLYDRENRGLAEDQDGTIWIGNFEGLHAYTPKTRRLLRLTTGDGLSRNNTTAALYIHRGTDLFIGQENGLDYLDVRQINHRFPMPSVVVSSFRVHEQERPFGPGQTIQLTHADNAFSVDFVALTYSRLPNTQYAYFLEGFDTQWNFSGSAHQAYYTNLNPGKYTLHLKAADSFGTWSSKPEQLSILILPAYYETWWFRSLVFLMVVGALYGLYRYRVNQLLRVQRIRNRISADLHDEIGSSLSGIGILGTIAKQSLPPGHPSGSMVERIVADARQISSSLDDIVWSINPHNDELGSLIARMNRHAAELFEASDILYEIIVPEAIQQLRLPMEKRQDFYLIFKEAVSNLVKHAKATRAHLKISLEQNRLHLEIADNGIGFEATAETTRNGLRNMHTRTRNLHGKLTIRTAPAQGTILQLDFPISG</sequence>
<dbReference type="PROSITE" id="PS50109">
    <property type="entry name" value="HIS_KIN"/>
    <property type="match status" value="1"/>
</dbReference>
<evidence type="ECO:0000256" key="1">
    <source>
        <dbReference type="ARBA" id="ARBA00000085"/>
    </source>
</evidence>